<feature type="signal peptide" evidence="1">
    <location>
        <begin position="1"/>
        <end position="20"/>
    </location>
</feature>
<dbReference type="InterPro" id="IPR000782">
    <property type="entry name" value="FAS1_domain"/>
</dbReference>
<dbReference type="InterPro" id="IPR050904">
    <property type="entry name" value="Adhesion/Biosynth-related"/>
</dbReference>
<organism evidence="3 4">
    <name type="scientific">Micractinium conductrix</name>
    <dbReference type="NCBI Taxonomy" id="554055"/>
    <lineage>
        <taxon>Eukaryota</taxon>
        <taxon>Viridiplantae</taxon>
        <taxon>Chlorophyta</taxon>
        <taxon>core chlorophytes</taxon>
        <taxon>Trebouxiophyceae</taxon>
        <taxon>Chlorellales</taxon>
        <taxon>Chlorellaceae</taxon>
        <taxon>Chlorella clade</taxon>
        <taxon>Micractinium</taxon>
    </lineage>
</organism>
<dbReference type="PANTHER" id="PTHR10900">
    <property type="entry name" value="PERIOSTIN-RELATED"/>
    <property type="match status" value="1"/>
</dbReference>
<accession>A0A2P6V6L9</accession>
<gene>
    <name evidence="3" type="ORF">C2E20_6799</name>
</gene>
<dbReference type="PANTHER" id="PTHR10900:SF77">
    <property type="entry name" value="FI19380P1"/>
    <property type="match status" value="1"/>
</dbReference>
<proteinExistence type="predicted"/>
<dbReference type="SUPFAM" id="SSF82153">
    <property type="entry name" value="FAS1 domain"/>
    <property type="match status" value="1"/>
</dbReference>
<evidence type="ECO:0000313" key="4">
    <source>
        <dbReference type="Proteomes" id="UP000239649"/>
    </source>
</evidence>
<feature type="domain" description="FAS1" evidence="2">
    <location>
        <begin position="28"/>
        <end position="188"/>
    </location>
</feature>
<feature type="chain" id="PRO_5015140405" evidence="1">
    <location>
        <begin position="21"/>
        <end position="192"/>
    </location>
</feature>
<keyword evidence="4" id="KW-1185">Reference proteome</keyword>
<dbReference type="Gene3D" id="2.30.180.10">
    <property type="entry name" value="FAS1 domain"/>
    <property type="match status" value="1"/>
</dbReference>
<dbReference type="OrthoDB" id="540756at2759"/>
<keyword evidence="1" id="KW-0732">Signal</keyword>
<name>A0A2P6V6L9_9CHLO</name>
<dbReference type="GO" id="GO:0005615">
    <property type="term" value="C:extracellular space"/>
    <property type="evidence" value="ECO:0007669"/>
    <property type="project" value="TreeGrafter"/>
</dbReference>
<evidence type="ECO:0000259" key="2">
    <source>
        <dbReference type="PROSITE" id="PS50213"/>
    </source>
</evidence>
<protein>
    <submittedName>
        <fullName evidence="3">Beta-Ig-H3 fasciclin</fullName>
    </submittedName>
</protein>
<dbReference type="Pfam" id="PF02469">
    <property type="entry name" value="Fasciclin"/>
    <property type="match status" value="1"/>
</dbReference>
<dbReference type="InterPro" id="IPR036378">
    <property type="entry name" value="FAS1_dom_sf"/>
</dbReference>
<dbReference type="PROSITE" id="PS50213">
    <property type="entry name" value="FAS1"/>
    <property type="match status" value="1"/>
</dbReference>
<dbReference type="EMBL" id="LHPF02000024">
    <property type="protein sequence ID" value="PSC69735.1"/>
    <property type="molecule type" value="Genomic_DNA"/>
</dbReference>
<dbReference type="AlphaFoldDB" id="A0A2P6V6L9"/>
<evidence type="ECO:0000256" key="1">
    <source>
        <dbReference type="SAM" id="SignalP"/>
    </source>
</evidence>
<dbReference type="SMART" id="SM00554">
    <property type="entry name" value="FAS1"/>
    <property type="match status" value="1"/>
</dbReference>
<comment type="caution">
    <text evidence="3">The sequence shown here is derived from an EMBL/GenBank/DDBJ whole genome shotgun (WGS) entry which is preliminary data.</text>
</comment>
<evidence type="ECO:0000313" key="3">
    <source>
        <dbReference type="EMBL" id="PSC69735.1"/>
    </source>
</evidence>
<sequence>MAARPALLVLLTLLGVCAHARKLTQDAPESLYAAVSALPALSTLKTAIDTAGLQEALSDPNLEVTVLVPNNAAFQDLLDDDCQDGDEDSAGKLCSLDQVLADKERLTKILQYHVITQLVPTSAWPATGDAAPVTVPTLLEGATLQLDTEEDDGQLELQVDVAGSDAKLTADRDVKVGKSLVHVIDEVLLPAL</sequence>
<dbReference type="Proteomes" id="UP000239649">
    <property type="component" value="Unassembled WGS sequence"/>
</dbReference>
<reference evidence="3 4" key="1">
    <citation type="journal article" date="2018" name="Plant J.">
        <title>Genome sequences of Chlorella sorokiniana UTEX 1602 and Micractinium conductrix SAG 241.80: implications to maltose excretion by a green alga.</title>
        <authorList>
            <person name="Arriola M.B."/>
            <person name="Velmurugan N."/>
            <person name="Zhang Y."/>
            <person name="Plunkett M.H."/>
            <person name="Hondzo H."/>
            <person name="Barney B.M."/>
        </authorList>
    </citation>
    <scope>NUCLEOTIDE SEQUENCE [LARGE SCALE GENOMIC DNA]</scope>
    <source>
        <strain evidence="3 4">SAG 241.80</strain>
    </source>
</reference>